<proteinExistence type="predicted"/>
<protein>
    <submittedName>
        <fullName evidence="1">Uncharacterized protein</fullName>
    </submittedName>
</protein>
<organism evidence="1">
    <name type="scientific">viral metagenome</name>
    <dbReference type="NCBI Taxonomy" id="1070528"/>
    <lineage>
        <taxon>unclassified sequences</taxon>
        <taxon>metagenomes</taxon>
        <taxon>organismal metagenomes</taxon>
    </lineage>
</organism>
<dbReference type="AlphaFoldDB" id="A0A6C0IPD6"/>
<reference evidence="1" key="1">
    <citation type="journal article" date="2020" name="Nature">
        <title>Giant virus diversity and host interactions through global metagenomics.</title>
        <authorList>
            <person name="Schulz F."/>
            <person name="Roux S."/>
            <person name="Paez-Espino D."/>
            <person name="Jungbluth S."/>
            <person name="Walsh D.A."/>
            <person name="Denef V.J."/>
            <person name="McMahon K.D."/>
            <person name="Konstantinidis K.T."/>
            <person name="Eloe-Fadrosh E.A."/>
            <person name="Kyrpides N.C."/>
            <person name="Woyke T."/>
        </authorList>
    </citation>
    <scope>NUCLEOTIDE SEQUENCE</scope>
    <source>
        <strain evidence="1">GVMAG-M-3300024258-28</strain>
    </source>
</reference>
<accession>A0A6C0IPD6</accession>
<name>A0A6C0IPD6_9ZZZZ</name>
<evidence type="ECO:0000313" key="1">
    <source>
        <dbReference type="EMBL" id="QHT94450.1"/>
    </source>
</evidence>
<dbReference type="EMBL" id="MN740221">
    <property type="protein sequence ID" value="QHT94450.1"/>
    <property type="molecule type" value="Genomic_DNA"/>
</dbReference>
<sequence>MNYSNTRFRKPTLSLADSIRKQEKWRQKQIHMLYGSGRPIFQQSIHNIHTPIYILPAFIPR</sequence>